<reference evidence="2" key="1">
    <citation type="submission" date="2020-04" db="EMBL/GenBank/DDBJ databases">
        <authorList>
            <person name="Chiriac C."/>
            <person name="Salcher M."/>
            <person name="Ghai R."/>
            <person name="Kavagutti S V."/>
        </authorList>
    </citation>
    <scope>NUCLEOTIDE SEQUENCE</scope>
</reference>
<dbReference type="GO" id="GO:0016740">
    <property type="term" value="F:transferase activity"/>
    <property type="evidence" value="ECO:0007669"/>
    <property type="project" value="UniProtKB-KW"/>
</dbReference>
<dbReference type="EMBL" id="LR796651">
    <property type="protein sequence ID" value="CAB4158047.1"/>
    <property type="molecule type" value="Genomic_DNA"/>
</dbReference>
<evidence type="ECO:0000259" key="1">
    <source>
        <dbReference type="Pfam" id="PF01755"/>
    </source>
</evidence>
<protein>
    <submittedName>
        <fullName evidence="2">Glycosyl transferase, family 25</fullName>
    </submittedName>
</protein>
<dbReference type="Pfam" id="PF01755">
    <property type="entry name" value="Glyco_transf_25"/>
    <property type="match status" value="1"/>
</dbReference>
<evidence type="ECO:0000313" key="2">
    <source>
        <dbReference type="EMBL" id="CAB4158047.1"/>
    </source>
</evidence>
<name>A0A6J5NGX2_9CAUD</name>
<accession>A0A6J5NGX2</accession>
<feature type="domain" description="Glycosyl transferase family 25" evidence="1">
    <location>
        <begin position="13"/>
        <end position="131"/>
    </location>
</feature>
<sequence length="219" mass="25227">MSKVTRLNDFFDQIYYINLNSRPDRLSSIKEQLEMNNVTAKRVAGIQQKFSVKKKINNAELGLILTQKLILIDAIRNNYKSILILEDDAIFCTDFIYHFDAAVAELPDDWDLFYLGGQYWLAFPEKFSKHVSIANRILGSHALGIKSTVFETMLNISNFSEAGDQTFADKQKDLKSYITKKTLIDQKDGITSDIQKTNPHIHIKPFRWEIDKGRYTPPS</sequence>
<dbReference type="InterPro" id="IPR002654">
    <property type="entry name" value="Glyco_trans_25"/>
</dbReference>
<proteinExistence type="predicted"/>
<organism evidence="2">
    <name type="scientific">uncultured Caudovirales phage</name>
    <dbReference type="NCBI Taxonomy" id="2100421"/>
    <lineage>
        <taxon>Viruses</taxon>
        <taxon>Duplodnaviria</taxon>
        <taxon>Heunggongvirae</taxon>
        <taxon>Uroviricota</taxon>
        <taxon>Caudoviricetes</taxon>
        <taxon>Peduoviridae</taxon>
        <taxon>Maltschvirus</taxon>
        <taxon>Maltschvirus maltsch</taxon>
    </lineage>
</organism>
<keyword evidence="2" id="KW-0808">Transferase</keyword>
<gene>
    <name evidence="2" type="ORF">UFOVP694_115</name>
</gene>